<sequence>MTNWDLIMDREENLGTLINRKWYHVFSIRVPEENVQRFPLSSITSVVVTSDHTIDIKRRNGSSTQIMSEGNNYRLLKALRKEISVFLSLERLENLKDSDTTFYDLDMVSWNSSLGVSENQESDNEFQENNEVPQESESIFGSNIKIITGIL</sequence>
<dbReference type="EMBL" id="JAWJWE010000007">
    <property type="protein sequence ID" value="KAK6632682.1"/>
    <property type="molecule type" value="Genomic_DNA"/>
</dbReference>
<dbReference type="AlphaFoldDB" id="A0AAN8S3W0"/>
<gene>
    <name evidence="1" type="ORF">RUM43_013452</name>
</gene>
<accession>A0AAN8S3W0</accession>
<reference evidence="1 2" key="1">
    <citation type="submission" date="2023-10" db="EMBL/GenBank/DDBJ databases">
        <title>Genomes of two closely related lineages of the louse Polyplax serrata with different host specificities.</title>
        <authorList>
            <person name="Martinu J."/>
            <person name="Tarabai H."/>
            <person name="Stefka J."/>
            <person name="Hypsa V."/>
        </authorList>
    </citation>
    <scope>NUCLEOTIDE SEQUENCE [LARGE SCALE GENOMIC DNA]</scope>
    <source>
        <strain evidence="1">HR10_N</strain>
    </source>
</reference>
<evidence type="ECO:0000313" key="1">
    <source>
        <dbReference type="EMBL" id="KAK6632682.1"/>
    </source>
</evidence>
<evidence type="ECO:0000313" key="2">
    <source>
        <dbReference type="Proteomes" id="UP001372834"/>
    </source>
</evidence>
<protein>
    <submittedName>
        <fullName evidence="1">Uncharacterized protein</fullName>
    </submittedName>
</protein>
<name>A0AAN8S3W0_POLSC</name>
<organism evidence="1 2">
    <name type="scientific">Polyplax serrata</name>
    <name type="common">Common mouse louse</name>
    <dbReference type="NCBI Taxonomy" id="468196"/>
    <lineage>
        <taxon>Eukaryota</taxon>
        <taxon>Metazoa</taxon>
        <taxon>Ecdysozoa</taxon>
        <taxon>Arthropoda</taxon>
        <taxon>Hexapoda</taxon>
        <taxon>Insecta</taxon>
        <taxon>Pterygota</taxon>
        <taxon>Neoptera</taxon>
        <taxon>Paraneoptera</taxon>
        <taxon>Psocodea</taxon>
        <taxon>Troctomorpha</taxon>
        <taxon>Phthiraptera</taxon>
        <taxon>Anoplura</taxon>
        <taxon>Polyplacidae</taxon>
        <taxon>Polyplax</taxon>
    </lineage>
</organism>
<proteinExistence type="predicted"/>
<dbReference type="Proteomes" id="UP001372834">
    <property type="component" value="Unassembled WGS sequence"/>
</dbReference>
<comment type="caution">
    <text evidence="1">The sequence shown here is derived from an EMBL/GenBank/DDBJ whole genome shotgun (WGS) entry which is preliminary data.</text>
</comment>